<evidence type="ECO:0000256" key="3">
    <source>
        <dbReference type="ARBA" id="ARBA00022840"/>
    </source>
</evidence>
<dbReference type="SMART" id="SM00382">
    <property type="entry name" value="AAA"/>
    <property type="match status" value="1"/>
</dbReference>
<dbReference type="PANTHER" id="PTHR42939:SF1">
    <property type="entry name" value="ABC TRANSPORTER ATP-BINDING PROTEIN ALBC-RELATED"/>
    <property type="match status" value="1"/>
</dbReference>
<dbReference type="InterPro" id="IPR003439">
    <property type="entry name" value="ABC_transporter-like_ATP-bd"/>
</dbReference>
<evidence type="ECO:0000256" key="1">
    <source>
        <dbReference type="ARBA" id="ARBA00022448"/>
    </source>
</evidence>
<evidence type="ECO:0000259" key="4">
    <source>
        <dbReference type="PROSITE" id="PS50893"/>
    </source>
</evidence>
<gene>
    <name evidence="5" type="ORF">Rhe02_69830</name>
</gene>
<dbReference type="RefSeq" id="WP_203912656.1">
    <property type="nucleotide sequence ID" value="NZ_BONY01000057.1"/>
</dbReference>
<protein>
    <submittedName>
        <fullName evidence="5">ABC transporter ATP-binding protein</fullName>
    </submittedName>
</protein>
<evidence type="ECO:0000313" key="6">
    <source>
        <dbReference type="Proteomes" id="UP000612899"/>
    </source>
</evidence>
<dbReference type="PROSITE" id="PS50893">
    <property type="entry name" value="ABC_TRANSPORTER_2"/>
    <property type="match status" value="1"/>
</dbReference>
<dbReference type="AlphaFoldDB" id="A0A8J3QGJ2"/>
<feature type="domain" description="ABC transporter" evidence="4">
    <location>
        <begin position="12"/>
        <end position="237"/>
    </location>
</feature>
<dbReference type="GO" id="GO:0016887">
    <property type="term" value="F:ATP hydrolysis activity"/>
    <property type="evidence" value="ECO:0007669"/>
    <property type="project" value="InterPro"/>
</dbReference>
<dbReference type="InterPro" id="IPR027417">
    <property type="entry name" value="P-loop_NTPase"/>
</dbReference>
<accession>A0A8J3QGJ2</accession>
<keyword evidence="2" id="KW-0547">Nucleotide-binding</keyword>
<dbReference type="Pfam" id="PF00005">
    <property type="entry name" value="ABC_tran"/>
    <property type="match status" value="1"/>
</dbReference>
<dbReference type="InterPro" id="IPR051782">
    <property type="entry name" value="ABC_Transporter_VariousFunc"/>
</dbReference>
<proteinExistence type="predicted"/>
<dbReference type="Gene3D" id="3.40.50.300">
    <property type="entry name" value="P-loop containing nucleotide triphosphate hydrolases"/>
    <property type="match status" value="1"/>
</dbReference>
<keyword evidence="6" id="KW-1185">Reference proteome</keyword>
<dbReference type="SUPFAM" id="SSF52540">
    <property type="entry name" value="P-loop containing nucleoside triphosphate hydrolases"/>
    <property type="match status" value="1"/>
</dbReference>
<keyword evidence="3 5" id="KW-0067">ATP-binding</keyword>
<dbReference type="InterPro" id="IPR003593">
    <property type="entry name" value="AAA+_ATPase"/>
</dbReference>
<dbReference type="PANTHER" id="PTHR42939">
    <property type="entry name" value="ABC TRANSPORTER ATP-BINDING PROTEIN ALBC-RELATED"/>
    <property type="match status" value="1"/>
</dbReference>
<evidence type="ECO:0000256" key="2">
    <source>
        <dbReference type="ARBA" id="ARBA00022741"/>
    </source>
</evidence>
<dbReference type="EMBL" id="BONY01000057">
    <property type="protein sequence ID" value="GIH08916.1"/>
    <property type="molecule type" value="Genomic_DNA"/>
</dbReference>
<evidence type="ECO:0000313" key="5">
    <source>
        <dbReference type="EMBL" id="GIH08916.1"/>
    </source>
</evidence>
<comment type="caution">
    <text evidence="5">The sequence shown here is derived from an EMBL/GenBank/DDBJ whole genome shotgun (WGS) entry which is preliminary data.</text>
</comment>
<dbReference type="CDD" id="cd03230">
    <property type="entry name" value="ABC_DR_subfamily_A"/>
    <property type="match status" value="1"/>
</dbReference>
<organism evidence="5 6">
    <name type="scientific">Rhizocola hellebori</name>
    <dbReference type="NCBI Taxonomy" id="1392758"/>
    <lineage>
        <taxon>Bacteria</taxon>
        <taxon>Bacillati</taxon>
        <taxon>Actinomycetota</taxon>
        <taxon>Actinomycetes</taxon>
        <taxon>Micromonosporales</taxon>
        <taxon>Micromonosporaceae</taxon>
        <taxon>Rhizocola</taxon>
    </lineage>
</organism>
<name>A0A8J3QGJ2_9ACTN</name>
<sequence>MKTGTSRPSTALETAGLGHRYRQTWALRDCALHIPAGRVAALVGPNGAGKSTLLHIVVGLLTPTTGNVDVLGEPVGQQAAALSRVAFMAQDKPLYEGFTVADILRFGRHLNPQWDNGLAENRLNALGIALKSKVGKLSGGQQAQVALTAAIAKRPHLIVLDEPLANLDPLARNEVMRSLMTEVAETEITVLLSSHVVSDLEDTCDWLILLNGGRVQLCGDIEELLSSHRMISGPVELADRLLEEVQVIDQSRTARQLTCVARIQTSEPVLHPDWSISAVNLEQLVLAYLRRPNVGVLPHPNLASA</sequence>
<keyword evidence="1" id="KW-0813">Transport</keyword>
<reference evidence="5" key="1">
    <citation type="submission" date="2021-01" db="EMBL/GenBank/DDBJ databases">
        <title>Whole genome shotgun sequence of Rhizocola hellebori NBRC 109834.</title>
        <authorList>
            <person name="Komaki H."/>
            <person name="Tamura T."/>
        </authorList>
    </citation>
    <scope>NUCLEOTIDE SEQUENCE</scope>
    <source>
        <strain evidence="5">NBRC 109834</strain>
    </source>
</reference>
<dbReference type="GO" id="GO:0005524">
    <property type="term" value="F:ATP binding"/>
    <property type="evidence" value="ECO:0007669"/>
    <property type="project" value="UniProtKB-KW"/>
</dbReference>
<dbReference type="Proteomes" id="UP000612899">
    <property type="component" value="Unassembled WGS sequence"/>
</dbReference>